<feature type="region of interest" description="Disordered" evidence="1">
    <location>
        <begin position="726"/>
        <end position="751"/>
    </location>
</feature>
<dbReference type="AlphaFoldDB" id="A0A507FKP0"/>
<feature type="region of interest" description="Disordered" evidence="1">
    <location>
        <begin position="107"/>
        <end position="154"/>
    </location>
</feature>
<evidence type="ECO:0000313" key="3">
    <source>
        <dbReference type="Proteomes" id="UP000320333"/>
    </source>
</evidence>
<dbReference type="OrthoDB" id="2150254at2759"/>
<dbReference type="SUPFAM" id="SSF52777">
    <property type="entry name" value="CoA-dependent acyltransferases"/>
    <property type="match status" value="1"/>
</dbReference>
<dbReference type="EMBL" id="QEAP01000075">
    <property type="protein sequence ID" value="TPX75587.1"/>
    <property type="molecule type" value="Genomic_DNA"/>
</dbReference>
<feature type="compositionally biased region" description="Low complexity" evidence="1">
    <location>
        <begin position="116"/>
        <end position="137"/>
    </location>
</feature>
<accession>A0A507FKP0</accession>
<feature type="compositionally biased region" description="Low complexity" evidence="1">
    <location>
        <begin position="81"/>
        <end position="93"/>
    </location>
</feature>
<protein>
    <submittedName>
        <fullName evidence="2">Uncharacterized protein</fullName>
    </submittedName>
</protein>
<sequence length="1008" mass="112374">MSSANLSHAKKEKTGISNASLSSARSSNVYNSTSTVDSTATLEPSTKPGKLPKLKKLGEPVTSNATLKQKRAAAPSKTLPNAKSSNSALASNSSIAPPVEISATFNKARRDAIRPSNSITAKAKKAAASSSLRSSSSTLPGDSAVKPTLKKHTHVKPVPASLMRPTSASLAKQREKSVAVFDDSANKAYNVVKVESTDTLDAASEEEENDEEFYNQESDNRKMDQYPPTPHQLAIFNKVCPDVDDAHPKPTSPTVPVVMKSKLHYTTQCFKLSNGAMKEDLLCRTINKIASIYKILTTSFYKNERILDADVEAHIDDKTPASSYGLDKFTLQHHTTAIITSETVSKYLKQWMSGLVEGRLDPVFQAFLFTSEQTSDALIAFAFSNSIADTHSCIFVTNEIFHLYFEALQRENILAANKTIDTYKPKEHDNFADFAYNLPAASRNTLSVWKHVCIETIQETIEGPERSQLETQRKHLLHECHVFKGQVSTLTQRKAELEIELTTLRFQRRQMDVDNHGPVEVHVDPVTQQVTEVSKAARTAMRRLVLGDDAEQDCVAGFLSKHDCSDDIQYKIGKMSMEEFSALLDDDLVVMGLLSKDRRKVMALSEYVRNRVKESMQEQTKIKFALERKILKQQREYDMVASNLKAAQNSLDISDDMAIRLGHILNPPSHETRLLPISIEGKKAAETPFASHQDAWGYFPFEIDAAVVKTVRSFKELCKAHERHMRQTKSKAELDHDTDDMASSGDDDDNFADIKPQNSKVCCLAAYAVMLKHIAGCEKFLIGCVESFRKNGVLVGPLSDVIPVKFDFAGNETSFNAVLSQVNKALRNCSRFIAESPFSETAKTLNLESEFPIQFQYFSEKETVACRHVGMSTRDLLSMKVFSAHESKPESTIVDIERLWTVDEQSHTCEFKLVLVEDADEIVGAIHYRKDFYDDDKVQKWVAKFITTLEGLEYSPKKLSISNLISRYYSSVLLHAKGEDGIEKRESKRSLASISNLAGSNSNGLFNM</sequence>
<gene>
    <name evidence="2" type="ORF">CcCBS67573_g03129</name>
</gene>
<evidence type="ECO:0000313" key="2">
    <source>
        <dbReference type="EMBL" id="TPX75587.1"/>
    </source>
</evidence>
<evidence type="ECO:0000256" key="1">
    <source>
        <dbReference type="SAM" id="MobiDB-lite"/>
    </source>
</evidence>
<feature type="compositionally biased region" description="Acidic residues" evidence="1">
    <location>
        <begin position="736"/>
        <end position="751"/>
    </location>
</feature>
<dbReference type="Proteomes" id="UP000320333">
    <property type="component" value="Unassembled WGS sequence"/>
</dbReference>
<keyword evidence="3" id="KW-1185">Reference proteome</keyword>
<reference evidence="2 3" key="1">
    <citation type="journal article" date="2019" name="Sci. Rep.">
        <title>Comparative genomics of chytrid fungi reveal insights into the obligate biotrophic and pathogenic lifestyle of Synchytrium endobioticum.</title>
        <authorList>
            <person name="van de Vossenberg B.T.L.H."/>
            <person name="Warris S."/>
            <person name="Nguyen H.D.T."/>
            <person name="van Gent-Pelzer M.P.E."/>
            <person name="Joly D.L."/>
            <person name="van de Geest H.C."/>
            <person name="Bonants P.J.M."/>
            <person name="Smith D.S."/>
            <person name="Levesque C.A."/>
            <person name="van der Lee T.A.J."/>
        </authorList>
    </citation>
    <scope>NUCLEOTIDE SEQUENCE [LARGE SCALE GENOMIC DNA]</scope>
    <source>
        <strain evidence="2 3">CBS 675.73</strain>
    </source>
</reference>
<name>A0A507FKP0_9FUNG</name>
<feature type="compositionally biased region" description="Polar residues" evidence="1">
    <location>
        <begin position="35"/>
        <end position="44"/>
    </location>
</feature>
<comment type="caution">
    <text evidence="2">The sequence shown here is derived from an EMBL/GenBank/DDBJ whole genome shotgun (WGS) entry which is preliminary data.</text>
</comment>
<dbReference type="Gene3D" id="3.30.559.30">
    <property type="entry name" value="Nonribosomal peptide synthetase, condensation domain"/>
    <property type="match status" value="1"/>
</dbReference>
<feature type="region of interest" description="Disordered" evidence="1">
    <location>
        <begin position="1"/>
        <end position="93"/>
    </location>
</feature>
<proteinExistence type="predicted"/>
<feature type="compositionally biased region" description="Low complexity" evidence="1">
    <location>
        <begin position="17"/>
        <end position="34"/>
    </location>
</feature>
<organism evidence="2 3">
    <name type="scientific">Chytriomyces confervae</name>
    <dbReference type="NCBI Taxonomy" id="246404"/>
    <lineage>
        <taxon>Eukaryota</taxon>
        <taxon>Fungi</taxon>
        <taxon>Fungi incertae sedis</taxon>
        <taxon>Chytridiomycota</taxon>
        <taxon>Chytridiomycota incertae sedis</taxon>
        <taxon>Chytridiomycetes</taxon>
        <taxon>Chytridiales</taxon>
        <taxon>Chytriomycetaceae</taxon>
        <taxon>Chytriomyces</taxon>
    </lineage>
</organism>